<feature type="transmembrane region" description="Helical" evidence="1">
    <location>
        <begin position="20"/>
        <end position="40"/>
    </location>
</feature>
<feature type="transmembrane region" description="Helical" evidence="1">
    <location>
        <begin position="111"/>
        <end position="138"/>
    </location>
</feature>
<dbReference type="PANTHER" id="PTHR43471:SF12">
    <property type="entry name" value="HYPOTHETICAL MEMBRANE PROTEIN, CONSERVED"/>
    <property type="match status" value="1"/>
</dbReference>
<evidence type="ECO:0000313" key="2">
    <source>
        <dbReference type="EMBL" id="QJW99788.1"/>
    </source>
</evidence>
<gene>
    <name evidence="2" type="ORF">FTUN_7411</name>
</gene>
<dbReference type="GO" id="GO:0005886">
    <property type="term" value="C:plasma membrane"/>
    <property type="evidence" value="ECO:0007669"/>
    <property type="project" value="UniProtKB-SubCell"/>
</dbReference>
<feature type="transmembrane region" description="Helical" evidence="1">
    <location>
        <begin position="144"/>
        <end position="167"/>
    </location>
</feature>
<feature type="transmembrane region" description="Helical" evidence="1">
    <location>
        <begin position="415"/>
        <end position="432"/>
    </location>
</feature>
<proteinExistence type="predicted"/>
<keyword evidence="1" id="KW-0472">Membrane</keyword>
<accession>A0A6M5Z0U4</accession>
<feature type="transmembrane region" description="Helical" evidence="1">
    <location>
        <begin position="174"/>
        <end position="193"/>
    </location>
</feature>
<evidence type="ECO:0000313" key="3">
    <source>
        <dbReference type="Proteomes" id="UP000503447"/>
    </source>
</evidence>
<sequence length="614" mass="65247">MLGPIFTRELVTVPRRSGHYAARAAMIGLLGILGITTWQATVGFSRDATLGETAAFGLLLFQIVAFVQLLLTMFFAALSAAGAVSQEKDRRTFVLLLLTDMRDYEIVLGKLIGALLPILTLQLVSAPVLALLLLLGGIDPEQVWQAVVVLLASAVAAGSLGGLIALWREKTYQALALSVLFLVLYVCLTQGLGTVGPALSPGTDWPTVQAWLDPFLAMQTVLEPPPSGRADLAPAYGFVLVMIVWCGVMNGVGIWKLRKWNPSGEPIIQREVVVADPNAEADEAVAAEKRARAHAAPGQARQVWPNPILWREIRTLAYGRRPLLVKFAFGIVLALILYFAVSELNRPGGRPVFAAAYGLVPVAVLSLLLVAAQAVTSVTSERDGGALDVLLVTDVSPKEFVFGKLLGVLYNCKEYILPPLLLAIFYAVRGALSRTPPDTPAGAVLAANFGPLIAVAGALVVLFGFAVALGLHVSLRISQSRMAIAHTLGTVFFLSIGTLISIYLIVINGGSFGNQWVSFISFLVLGIGGLLYVLSADRPSPALSLASVACPLAMFYCVVNVLIGGRPGTDESADPLIPFMVLGAAFGFTIWAMLLPLVTEFDVALGRTAQPNES</sequence>
<keyword evidence="1" id="KW-0812">Transmembrane</keyword>
<dbReference type="KEGG" id="ftj:FTUN_7411"/>
<reference evidence="3" key="1">
    <citation type="submission" date="2020-05" db="EMBL/GenBank/DDBJ databases">
        <title>Frigoriglobus tundricola gen. nov., sp. nov., a psychrotolerant cellulolytic planctomycete of the family Gemmataceae with two divergent copies of 16S rRNA gene.</title>
        <authorList>
            <person name="Kulichevskaya I.S."/>
            <person name="Ivanova A.A."/>
            <person name="Naumoff D.G."/>
            <person name="Beletsky A.V."/>
            <person name="Rijpstra W.I.C."/>
            <person name="Sinninghe Damste J.S."/>
            <person name="Mardanov A.V."/>
            <person name="Ravin N.V."/>
            <person name="Dedysh S.N."/>
        </authorList>
    </citation>
    <scope>NUCLEOTIDE SEQUENCE [LARGE SCALE GENOMIC DNA]</scope>
    <source>
        <strain evidence="3">PL17</strain>
    </source>
</reference>
<dbReference type="GO" id="GO:0140359">
    <property type="term" value="F:ABC-type transporter activity"/>
    <property type="evidence" value="ECO:0007669"/>
    <property type="project" value="InterPro"/>
</dbReference>
<evidence type="ECO:0000256" key="1">
    <source>
        <dbReference type="SAM" id="Phobius"/>
    </source>
</evidence>
<feature type="transmembrane region" description="Helical" evidence="1">
    <location>
        <begin position="576"/>
        <end position="598"/>
    </location>
</feature>
<dbReference type="RefSeq" id="WP_171474692.1">
    <property type="nucleotide sequence ID" value="NZ_CP053452.2"/>
</dbReference>
<feature type="transmembrane region" description="Helical" evidence="1">
    <location>
        <begin position="516"/>
        <end position="535"/>
    </location>
</feature>
<dbReference type="Proteomes" id="UP000503447">
    <property type="component" value="Chromosome"/>
</dbReference>
<dbReference type="Pfam" id="PF12679">
    <property type="entry name" value="ABC2_membrane_2"/>
    <property type="match status" value="2"/>
</dbReference>
<dbReference type="PANTHER" id="PTHR43471">
    <property type="entry name" value="ABC TRANSPORTER PERMEASE"/>
    <property type="match status" value="1"/>
</dbReference>
<feature type="transmembrane region" description="Helical" evidence="1">
    <location>
        <begin position="235"/>
        <end position="255"/>
    </location>
</feature>
<keyword evidence="3" id="KW-1185">Reference proteome</keyword>
<feature type="transmembrane region" description="Helical" evidence="1">
    <location>
        <begin position="60"/>
        <end position="84"/>
    </location>
</feature>
<keyword evidence="1" id="KW-1133">Transmembrane helix</keyword>
<protein>
    <recommendedName>
        <fullName evidence="4">ABC transporter permease</fullName>
    </recommendedName>
</protein>
<feature type="transmembrane region" description="Helical" evidence="1">
    <location>
        <begin position="542"/>
        <end position="564"/>
    </location>
</feature>
<name>A0A6M5Z0U4_9BACT</name>
<feature type="transmembrane region" description="Helical" evidence="1">
    <location>
        <begin position="323"/>
        <end position="341"/>
    </location>
</feature>
<dbReference type="EMBL" id="CP053452">
    <property type="protein sequence ID" value="QJW99788.1"/>
    <property type="molecule type" value="Genomic_DNA"/>
</dbReference>
<evidence type="ECO:0008006" key="4">
    <source>
        <dbReference type="Google" id="ProtNLM"/>
    </source>
</evidence>
<feature type="transmembrane region" description="Helical" evidence="1">
    <location>
        <begin position="353"/>
        <end position="372"/>
    </location>
</feature>
<feature type="transmembrane region" description="Helical" evidence="1">
    <location>
        <begin position="452"/>
        <end position="471"/>
    </location>
</feature>
<dbReference type="AlphaFoldDB" id="A0A6M5Z0U4"/>
<feature type="transmembrane region" description="Helical" evidence="1">
    <location>
        <begin position="483"/>
        <end position="504"/>
    </location>
</feature>
<organism evidence="2 3">
    <name type="scientific">Frigoriglobus tundricola</name>
    <dbReference type="NCBI Taxonomy" id="2774151"/>
    <lineage>
        <taxon>Bacteria</taxon>
        <taxon>Pseudomonadati</taxon>
        <taxon>Planctomycetota</taxon>
        <taxon>Planctomycetia</taxon>
        <taxon>Gemmatales</taxon>
        <taxon>Gemmataceae</taxon>
        <taxon>Frigoriglobus</taxon>
    </lineage>
</organism>